<protein>
    <submittedName>
        <fullName evidence="5">Heat shock protein Hsp20</fullName>
    </submittedName>
</protein>
<feature type="domain" description="SHSP" evidence="4">
    <location>
        <begin position="42"/>
        <end position="153"/>
    </location>
</feature>
<feature type="region of interest" description="Disordered" evidence="3">
    <location>
        <begin position="21"/>
        <end position="52"/>
    </location>
</feature>
<sequence length="153" mass="17076">MAERPNPFDGLEELFDRLSRQLQSARRGDDRETGADAGRLDMSVGSQGTGLDMTDAGDEFVVVVDVPGFERDDIEVTLTNQHLMIDGEREHAIDDSDDTYLRRERRTRSFSRQVSIPDPVDAEGVDAHLNNGVLTIRLPKLEPDEAAHSIDIE</sequence>
<dbReference type="EMBL" id="CP007055">
    <property type="protein sequence ID" value="AHF99515.1"/>
    <property type="molecule type" value="Genomic_DNA"/>
</dbReference>
<dbReference type="GeneID" id="25145293"/>
<evidence type="ECO:0000256" key="3">
    <source>
        <dbReference type="SAM" id="MobiDB-lite"/>
    </source>
</evidence>
<evidence type="ECO:0000256" key="1">
    <source>
        <dbReference type="PROSITE-ProRule" id="PRU00285"/>
    </source>
</evidence>
<dbReference type="HOGENOM" id="CLU_046737_12_1_2"/>
<gene>
    <name evidence="5" type="ORF">HALLA_12665</name>
</gene>
<evidence type="ECO:0000313" key="6">
    <source>
        <dbReference type="Proteomes" id="UP000019024"/>
    </source>
</evidence>
<dbReference type="SUPFAM" id="SSF49764">
    <property type="entry name" value="HSP20-like chaperones"/>
    <property type="match status" value="1"/>
</dbReference>
<dbReference type="STRING" id="797299.HALLA_12665"/>
<dbReference type="Proteomes" id="UP000019024">
    <property type="component" value="Chromosome"/>
</dbReference>
<evidence type="ECO:0000313" key="5">
    <source>
        <dbReference type="EMBL" id="AHF99515.1"/>
    </source>
</evidence>
<organism evidence="5 6">
    <name type="scientific">Halostagnicola larsenii XH-48</name>
    <dbReference type="NCBI Taxonomy" id="797299"/>
    <lineage>
        <taxon>Archaea</taxon>
        <taxon>Methanobacteriati</taxon>
        <taxon>Methanobacteriota</taxon>
        <taxon>Stenosarchaea group</taxon>
        <taxon>Halobacteria</taxon>
        <taxon>Halobacteriales</taxon>
        <taxon>Natrialbaceae</taxon>
        <taxon>Halostagnicola</taxon>
    </lineage>
</organism>
<evidence type="ECO:0000259" key="4">
    <source>
        <dbReference type="PROSITE" id="PS01031"/>
    </source>
</evidence>
<dbReference type="OrthoDB" id="198277at2157"/>
<keyword evidence="5" id="KW-0346">Stress response</keyword>
<dbReference type="PANTHER" id="PTHR11527">
    <property type="entry name" value="HEAT-SHOCK PROTEIN 20 FAMILY MEMBER"/>
    <property type="match status" value="1"/>
</dbReference>
<reference evidence="5 6" key="1">
    <citation type="submission" date="2014-01" db="EMBL/GenBank/DDBJ databases">
        <authorList>
            <consortium name="DOE Joint Genome Institute"/>
            <person name="Anderson I."/>
            <person name="Huntemann M."/>
            <person name="Han J."/>
            <person name="Chen A."/>
            <person name="Kyrpides N."/>
            <person name="Mavromatis K."/>
            <person name="Markowitz V."/>
            <person name="Palaniappan K."/>
            <person name="Ivanova N."/>
            <person name="Schaumberg A."/>
            <person name="Pati A."/>
            <person name="Liolios K."/>
            <person name="Nordberg H.P."/>
            <person name="Cantor M.N."/>
            <person name="Hua S.X."/>
            <person name="Woyke T."/>
        </authorList>
    </citation>
    <scope>NUCLEOTIDE SEQUENCE [LARGE SCALE GENOMIC DNA]</scope>
    <source>
        <strain evidence="5 6">XH-48</strain>
    </source>
</reference>
<dbReference type="PROSITE" id="PS01031">
    <property type="entry name" value="SHSP"/>
    <property type="match status" value="1"/>
</dbReference>
<dbReference type="eggNOG" id="arCOG01832">
    <property type="taxonomic scope" value="Archaea"/>
</dbReference>
<dbReference type="Pfam" id="PF00011">
    <property type="entry name" value="HSP20"/>
    <property type="match status" value="1"/>
</dbReference>
<dbReference type="RefSeq" id="WP_049952757.1">
    <property type="nucleotide sequence ID" value="NZ_CP007055.1"/>
</dbReference>
<dbReference type="AlphaFoldDB" id="W0JL96"/>
<keyword evidence="6" id="KW-1185">Reference proteome</keyword>
<comment type="similarity">
    <text evidence="1 2">Belongs to the small heat shock protein (HSP20) family.</text>
</comment>
<evidence type="ECO:0000256" key="2">
    <source>
        <dbReference type="RuleBase" id="RU003616"/>
    </source>
</evidence>
<name>W0JL96_9EURY</name>
<dbReference type="CDD" id="cd06464">
    <property type="entry name" value="ACD_sHsps-like"/>
    <property type="match status" value="1"/>
</dbReference>
<dbReference type="InterPro" id="IPR008978">
    <property type="entry name" value="HSP20-like_chaperone"/>
</dbReference>
<proteinExistence type="inferred from homology"/>
<dbReference type="InterPro" id="IPR002068">
    <property type="entry name" value="A-crystallin/Hsp20_dom"/>
</dbReference>
<accession>W0JL96</accession>
<dbReference type="KEGG" id="hlr:HALLA_12665"/>
<dbReference type="InterPro" id="IPR031107">
    <property type="entry name" value="Small_HSP"/>
</dbReference>
<dbReference type="Gene3D" id="2.60.40.790">
    <property type="match status" value="1"/>
</dbReference>